<evidence type="ECO:0000313" key="1">
    <source>
        <dbReference type="EMBL" id="CAE2307117.1"/>
    </source>
</evidence>
<sequence length="296" mass="34284">MSFPDSQAAYRLLVKSMSPWPLFSSNWFRMLEGIQQITDAAVLENKNVDRDTQASTTLWERNELIVRYILEEGKLNLTLRLLVDFKDLQRQEQFANKLSAAKQAEPNASFDDLSTIKIKAALFEQTLGVLILCSITSIEALQVIDFPLFIEHIAKTLEFALMHPEMVRSPDSYRRQEVLAVSYIFHILQAMDQLQEDRIMEVMQEKKVFPSLVRNIATYHTYYQTNVKKHSVMAVSSFVNTEAFKTNPKAFLQDDETKSLIVSLEESLIKEHFSDYSKKKLIRPLLDFILRNKPPK</sequence>
<dbReference type="AlphaFoldDB" id="A0A7S4KW08"/>
<organism evidence="1">
    <name type="scientific">Guillardia theta</name>
    <name type="common">Cryptophyte</name>
    <name type="synonym">Cryptomonas phi</name>
    <dbReference type="NCBI Taxonomy" id="55529"/>
    <lineage>
        <taxon>Eukaryota</taxon>
        <taxon>Cryptophyceae</taxon>
        <taxon>Pyrenomonadales</taxon>
        <taxon>Geminigeraceae</taxon>
        <taxon>Guillardia</taxon>
    </lineage>
</organism>
<dbReference type="EMBL" id="HBKN01024629">
    <property type="protein sequence ID" value="CAE2307117.1"/>
    <property type="molecule type" value="Transcribed_RNA"/>
</dbReference>
<protein>
    <submittedName>
        <fullName evidence="1">Uncharacterized protein</fullName>
    </submittedName>
</protein>
<dbReference type="OMA" id="CHEEPEF"/>
<proteinExistence type="predicted"/>
<gene>
    <name evidence="1" type="ORF">GTHE00462_LOCUS19234</name>
</gene>
<name>A0A7S4KW08_GUITH</name>
<accession>A0A7S4KW08</accession>
<reference evidence="1" key="1">
    <citation type="submission" date="2021-01" db="EMBL/GenBank/DDBJ databases">
        <authorList>
            <person name="Corre E."/>
            <person name="Pelletier E."/>
            <person name="Niang G."/>
            <person name="Scheremetjew M."/>
            <person name="Finn R."/>
            <person name="Kale V."/>
            <person name="Holt S."/>
            <person name="Cochrane G."/>
            <person name="Meng A."/>
            <person name="Brown T."/>
            <person name="Cohen L."/>
        </authorList>
    </citation>
    <scope>NUCLEOTIDE SEQUENCE</scope>
    <source>
        <strain evidence="1">CCMP 2712</strain>
    </source>
</reference>